<dbReference type="InterPro" id="IPR042269">
    <property type="entry name" value="Ser_carbopepase_S28_SKS"/>
</dbReference>
<dbReference type="PANTHER" id="PTHR11010">
    <property type="entry name" value="PROTEASE S28 PRO-X CARBOXYPEPTIDASE-RELATED"/>
    <property type="match status" value="1"/>
</dbReference>
<dbReference type="GO" id="GO:0004180">
    <property type="term" value="F:carboxypeptidase activity"/>
    <property type="evidence" value="ECO:0007669"/>
    <property type="project" value="UniProtKB-KW"/>
</dbReference>
<evidence type="ECO:0000256" key="3">
    <source>
        <dbReference type="ARBA" id="ARBA00022729"/>
    </source>
</evidence>
<name>A0AA86PY94_9EUKA</name>
<comment type="similarity">
    <text evidence="1">Belongs to the peptidase S28 family.</text>
</comment>
<dbReference type="Pfam" id="PF05577">
    <property type="entry name" value="Peptidase_S28"/>
    <property type="match status" value="1"/>
</dbReference>
<comment type="caution">
    <text evidence="6">The sequence shown here is derived from an EMBL/GenBank/DDBJ whole genome shotgun (WGS) entry which is preliminary data.</text>
</comment>
<dbReference type="Gene3D" id="3.40.50.1820">
    <property type="entry name" value="alpha/beta hydrolase"/>
    <property type="match status" value="1"/>
</dbReference>
<keyword evidence="4" id="KW-0378">Hydrolase</keyword>
<evidence type="ECO:0000256" key="2">
    <source>
        <dbReference type="ARBA" id="ARBA00022670"/>
    </source>
</evidence>
<keyword evidence="8" id="KW-1185">Reference proteome</keyword>
<sequence>MLFAVSLNFAQRQKWFERDPSPLQSVGDDLYKTFDQLVDHFDNTNTKTFKQRFLVNSSVYKNGPLIIMLNGEGTLGAATLAGKYSINYFAEKMNGFMVALEHRYYGESKIDPEMKDMQYLSSKQEIADISKFIPYIKELYQLKDNKVIVIGGSYTGNIAAWARIQLPFAIDAAIATSGPAMGILDFDRYMKHAQEQFVKITSTQCYHNTTVALTALNKLLVEDPKQFKTLFGLTTEMPDEPTAEDIQVISSYLSTEIIGSIQYYDAPNYDNNGYEGTLQIMCNKFLAPLTRKSTEAEIISSYIANVQPLNTYGELTYKAFIDQLKNPTADSFNTRAWLWQTCTEFGYYQTTDSKQMWGDKQTIESNIKMCYDAFFAEQYQDPDLALTTAYLNDMIDFTNAWYGARNAPRTHIYYTNGRVDPWSELAVVQGLKWTDGQYVGDCVTEWIDNGSHCTDMYLRWKINDPVRERQLNKLKEWLM</sequence>
<reference evidence="6" key="1">
    <citation type="submission" date="2023-06" db="EMBL/GenBank/DDBJ databases">
        <authorList>
            <person name="Kurt Z."/>
        </authorList>
    </citation>
    <scope>NUCLEOTIDE SEQUENCE</scope>
</reference>
<keyword evidence="5" id="KW-0325">Glycoprotein</keyword>
<dbReference type="PANTHER" id="PTHR11010:SF117">
    <property type="entry name" value="SERINE PROTEASE 16"/>
    <property type="match status" value="1"/>
</dbReference>
<reference evidence="7 8" key="2">
    <citation type="submission" date="2024-07" db="EMBL/GenBank/DDBJ databases">
        <authorList>
            <person name="Akdeniz Z."/>
        </authorList>
    </citation>
    <scope>NUCLEOTIDE SEQUENCE [LARGE SCALE GENOMIC DNA]</scope>
</reference>
<keyword evidence="3" id="KW-0732">Signal</keyword>
<dbReference type="InterPro" id="IPR029058">
    <property type="entry name" value="AB_hydrolase_fold"/>
</dbReference>
<evidence type="ECO:0000256" key="4">
    <source>
        <dbReference type="ARBA" id="ARBA00022801"/>
    </source>
</evidence>
<dbReference type="InterPro" id="IPR008758">
    <property type="entry name" value="Peptidase_S28"/>
</dbReference>
<evidence type="ECO:0000313" key="7">
    <source>
        <dbReference type="EMBL" id="CAL6097157.1"/>
    </source>
</evidence>
<gene>
    <name evidence="6" type="ORF">HINF_LOCUS30817</name>
    <name evidence="7" type="ORF">HINF_LOCUS68774</name>
</gene>
<evidence type="ECO:0000313" key="6">
    <source>
        <dbReference type="EMBL" id="CAI9943172.1"/>
    </source>
</evidence>
<dbReference type="GO" id="GO:0070008">
    <property type="term" value="F:serine-type exopeptidase activity"/>
    <property type="evidence" value="ECO:0007669"/>
    <property type="project" value="InterPro"/>
</dbReference>
<dbReference type="Gene3D" id="1.20.120.980">
    <property type="entry name" value="Serine carboxypeptidase S28, SKS domain"/>
    <property type="match status" value="1"/>
</dbReference>
<dbReference type="SUPFAM" id="SSF53474">
    <property type="entry name" value="alpha/beta-Hydrolases"/>
    <property type="match status" value="1"/>
</dbReference>
<dbReference type="EMBL" id="CAXDID020000492">
    <property type="protein sequence ID" value="CAL6097157.1"/>
    <property type="molecule type" value="Genomic_DNA"/>
</dbReference>
<organism evidence="6">
    <name type="scientific">Hexamita inflata</name>
    <dbReference type="NCBI Taxonomy" id="28002"/>
    <lineage>
        <taxon>Eukaryota</taxon>
        <taxon>Metamonada</taxon>
        <taxon>Diplomonadida</taxon>
        <taxon>Hexamitidae</taxon>
        <taxon>Hexamitinae</taxon>
        <taxon>Hexamita</taxon>
    </lineage>
</organism>
<dbReference type="AlphaFoldDB" id="A0AA86PY94"/>
<dbReference type="GO" id="GO:0008239">
    <property type="term" value="F:dipeptidyl-peptidase activity"/>
    <property type="evidence" value="ECO:0007669"/>
    <property type="project" value="TreeGrafter"/>
</dbReference>
<protein>
    <submittedName>
        <fullName evidence="6">Serine carboxypeptidase</fullName>
    </submittedName>
    <submittedName>
        <fullName evidence="7">Serine_carboxypeptidase</fullName>
    </submittedName>
</protein>
<dbReference type="GO" id="GO:0006508">
    <property type="term" value="P:proteolysis"/>
    <property type="evidence" value="ECO:0007669"/>
    <property type="project" value="UniProtKB-KW"/>
</dbReference>
<accession>A0AA86PY94</accession>
<keyword evidence="6" id="KW-0121">Carboxypeptidase</keyword>
<evidence type="ECO:0000256" key="1">
    <source>
        <dbReference type="ARBA" id="ARBA00011079"/>
    </source>
</evidence>
<evidence type="ECO:0000256" key="5">
    <source>
        <dbReference type="ARBA" id="ARBA00023180"/>
    </source>
</evidence>
<dbReference type="Proteomes" id="UP001642409">
    <property type="component" value="Unassembled WGS sequence"/>
</dbReference>
<evidence type="ECO:0000313" key="8">
    <source>
        <dbReference type="Proteomes" id="UP001642409"/>
    </source>
</evidence>
<keyword evidence="2" id="KW-0645">Protease</keyword>
<dbReference type="EMBL" id="CATOUU010000713">
    <property type="protein sequence ID" value="CAI9943172.1"/>
    <property type="molecule type" value="Genomic_DNA"/>
</dbReference>
<proteinExistence type="inferred from homology"/>